<evidence type="ECO:0000313" key="2">
    <source>
        <dbReference type="Proteomes" id="UP000724149"/>
    </source>
</evidence>
<comment type="caution">
    <text evidence="1">The sequence shown here is derived from an EMBL/GenBank/DDBJ whole genome shotgun (WGS) entry which is preliminary data.</text>
</comment>
<proteinExistence type="predicted"/>
<organism evidence="1 2">
    <name type="scientific">Hydrogenoanaerobacterium saccharovorans</name>
    <dbReference type="NCBI Taxonomy" id="474960"/>
    <lineage>
        <taxon>Bacteria</taxon>
        <taxon>Bacillati</taxon>
        <taxon>Bacillota</taxon>
        <taxon>Clostridia</taxon>
        <taxon>Eubacteriales</taxon>
        <taxon>Oscillospiraceae</taxon>
        <taxon>Hydrogenoanaerobacterium</taxon>
    </lineage>
</organism>
<gene>
    <name evidence="1" type="ORF">H9X81_00945</name>
</gene>
<accession>A0ABS2GIF6</accession>
<dbReference type="RefSeq" id="WP_204719258.1">
    <property type="nucleotide sequence ID" value="NZ_JACSNR010000001.1"/>
</dbReference>
<sequence length="115" mass="13283">MRQDKKRILRITEELVNFLFTAGATDVRTRIRREPERYLLTIESDFFTDKRGELEELSEYFGRTGQYGAAEEYWELIGDQPGSGSELMLIGMMVSSAQIELAETSVRLELEIRLA</sequence>
<dbReference type="EMBL" id="JACSNR010000001">
    <property type="protein sequence ID" value="MBM6922260.1"/>
    <property type="molecule type" value="Genomic_DNA"/>
</dbReference>
<dbReference type="Proteomes" id="UP000724149">
    <property type="component" value="Unassembled WGS sequence"/>
</dbReference>
<evidence type="ECO:0000313" key="1">
    <source>
        <dbReference type="EMBL" id="MBM6922260.1"/>
    </source>
</evidence>
<protein>
    <submittedName>
        <fullName evidence="1">Uncharacterized protein</fullName>
    </submittedName>
</protein>
<name>A0ABS2GIF6_9FIRM</name>
<keyword evidence="2" id="KW-1185">Reference proteome</keyword>
<reference evidence="1 2" key="1">
    <citation type="journal article" date="2021" name="Sci. Rep.">
        <title>The distribution of antibiotic resistance genes in chicken gut microbiota commensals.</title>
        <authorList>
            <person name="Juricova H."/>
            <person name="Matiasovicova J."/>
            <person name="Kubasova T."/>
            <person name="Cejkova D."/>
            <person name="Rychlik I."/>
        </authorList>
    </citation>
    <scope>NUCLEOTIDE SEQUENCE [LARGE SCALE GENOMIC DNA]</scope>
    <source>
        <strain evidence="1 2">An564</strain>
    </source>
</reference>